<evidence type="ECO:0000313" key="2">
    <source>
        <dbReference type="EMBL" id="KKR47854.1"/>
    </source>
</evidence>
<feature type="domain" description="HicB-like antitoxin of toxin-antitoxin system" evidence="1">
    <location>
        <begin position="12"/>
        <end position="71"/>
    </location>
</feature>
<dbReference type="Gene3D" id="3.30.160.250">
    <property type="match status" value="1"/>
</dbReference>
<dbReference type="SUPFAM" id="SSF143100">
    <property type="entry name" value="TTHA1013/TTHA0281-like"/>
    <property type="match status" value="1"/>
</dbReference>
<comment type="caution">
    <text evidence="2">The sequence shown here is derived from an EMBL/GenBank/DDBJ whole genome shotgun (WGS) entry which is preliminary data.</text>
</comment>
<dbReference type="InterPro" id="IPR035069">
    <property type="entry name" value="TTHA1013/TTHA0281-like"/>
</dbReference>
<gene>
    <name evidence="2" type="ORF">UT84_C0055G0005</name>
</gene>
<dbReference type="Proteomes" id="UP000034531">
    <property type="component" value="Unassembled WGS sequence"/>
</dbReference>
<dbReference type="InterPro" id="IPR031807">
    <property type="entry name" value="HicB-like"/>
</dbReference>
<name>A0A0G0R517_9BACT</name>
<evidence type="ECO:0000313" key="3">
    <source>
        <dbReference type="Proteomes" id="UP000034531"/>
    </source>
</evidence>
<sequence length="85" mass="9386">MKKQRVKKVLKYTVVFEPSEEGGYVASVPALPGCLSQGETFEEASRMIKDAISGYLAVLKDKGEEIPHESEEVVISKVEVFQPSL</sequence>
<dbReference type="EMBL" id="LBYI01000055">
    <property type="protein sequence ID" value="KKR47854.1"/>
    <property type="molecule type" value="Genomic_DNA"/>
</dbReference>
<dbReference type="InterPro" id="IPR051404">
    <property type="entry name" value="TA_system_antitoxin"/>
</dbReference>
<reference evidence="2 3" key="1">
    <citation type="journal article" date="2015" name="Nature">
        <title>rRNA introns, odd ribosomes, and small enigmatic genomes across a large radiation of phyla.</title>
        <authorList>
            <person name="Brown C.T."/>
            <person name="Hug L.A."/>
            <person name="Thomas B.C."/>
            <person name="Sharon I."/>
            <person name="Castelle C.J."/>
            <person name="Singh A."/>
            <person name="Wilkins M.J."/>
            <person name="Williams K.H."/>
            <person name="Banfield J.F."/>
        </authorList>
    </citation>
    <scope>NUCLEOTIDE SEQUENCE [LARGE SCALE GENOMIC DNA]</scope>
</reference>
<organism evidence="2 3">
    <name type="scientific">Candidatus Curtissbacteria bacterium GW2011_GWA1_40_16</name>
    <dbReference type="NCBI Taxonomy" id="1618405"/>
    <lineage>
        <taxon>Bacteria</taxon>
        <taxon>Candidatus Curtissiibacteriota</taxon>
    </lineage>
</organism>
<dbReference type="AlphaFoldDB" id="A0A0G0R517"/>
<dbReference type="PANTHER" id="PTHR34504">
    <property type="entry name" value="ANTITOXIN HICB"/>
    <property type="match status" value="1"/>
</dbReference>
<proteinExistence type="predicted"/>
<protein>
    <recommendedName>
        <fullName evidence="1">HicB-like antitoxin of toxin-antitoxin system domain-containing protein</fullName>
    </recommendedName>
</protein>
<dbReference type="Pfam" id="PF15919">
    <property type="entry name" value="HicB_lk_antitox"/>
    <property type="match status" value="1"/>
</dbReference>
<evidence type="ECO:0000259" key="1">
    <source>
        <dbReference type="Pfam" id="PF15919"/>
    </source>
</evidence>
<dbReference type="PANTHER" id="PTHR34504:SF4">
    <property type="entry name" value="ANTITOXIN HICB"/>
    <property type="match status" value="1"/>
</dbReference>
<accession>A0A0G0R517</accession>